<evidence type="ECO:0000256" key="7">
    <source>
        <dbReference type="ARBA" id="ARBA00034754"/>
    </source>
</evidence>
<dbReference type="EC" id="2.7.7.7" evidence="1"/>
<comment type="caution">
    <text evidence="11">The sequence shown here is derived from an EMBL/GenBank/DDBJ whole genome shotgun (WGS) entry which is preliminary data.</text>
</comment>
<evidence type="ECO:0000256" key="2">
    <source>
        <dbReference type="ARBA" id="ARBA00017703"/>
    </source>
</evidence>
<name>A0A3N5CK24_9BACL</name>
<feature type="domain" description="DNA polymerase III delta N-terminal" evidence="9">
    <location>
        <begin position="5"/>
        <end position="121"/>
    </location>
</feature>
<dbReference type="NCBIfam" id="TIGR01128">
    <property type="entry name" value="holA"/>
    <property type="match status" value="1"/>
</dbReference>
<evidence type="ECO:0000313" key="11">
    <source>
        <dbReference type="EMBL" id="RPF58151.1"/>
    </source>
</evidence>
<evidence type="ECO:0000256" key="6">
    <source>
        <dbReference type="ARBA" id="ARBA00022932"/>
    </source>
</evidence>
<dbReference type="GO" id="GO:0006261">
    <property type="term" value="P:DNA-templated DNA replication"/>
    <property type="evidence" value="ECO:0007669"/>
    <property type="project" value="TreeGrafter"/>
</dbReference>
<dbReference type="InterPro" id="IPR010372">
    <property type="entry name" value="DNA_pol3_delta_N"/>
</dbReference>
<keyword evidence="12" id="KW-1185">Reference proteome</keyword>
<dbReference type="Gene3D" id="3.40.50.300">
    <property type="entry name" value="P-loop containing nucleotide triphosphate hydrolases"/>
    <property type="match status" value="1"/>
</dbReference>
<reference evidence="11 12" key="1">
    <citation type="submission" date="2018-11" db="EMBL/GenBank/DDBJ databases">
        <title>Genomic Encyclopedia of Type Strains, Phase IV (KMG-IV): sequencing the most valuable type-strain genomes for metagenomic binning, comparative biology and taxonomic classification.</title>
        <authorList>
            <person name="Goeker M."/>
        </authorList>
    </citation>
    <scope>NUCLEOTIDE SEQUENCE [LARGE SCALE GENOMIC DNA]</scope>
    <source>
        <strain evidence="11 12">DSM 29158</strain>
    </source>
</reference>
<dbReference type="PANTHER" id="PTHR34388:SF1">
    <property type="entry name" value="DNA POLYMERASE III SUBUNIT DELTA"/>
    <property type="match status" value="1"/>
</dbReference>
<dbReference type="GO" id="GO:0003887">
    <property type="term" value="F:DNA-directed DNA polymerase activity"/>
    <property type="evidence" value="ECO:0007669"/>
    <property type="project" value="UniProtKB-KW"/>
</dbReference>
<dbReference type="Pfam" id="PF06144">
    <property type="entry name" value="DNA_pol3_delta"/>
    <property type="match status" value="1"/>
</dbReference>
<dbReference type="RefSeq" id="WP_123807603.1">
    <property type="nucleotide sequence ID" value="NZ_RKRK01000002.1"/>
</dbReference>
<dbReference type="GO" id="GO:0003677">
    <property type="term" value="F:DNA binding"/>
    <property type="evidence" value="ECO:0007669"/>
    <property type="project" value="InterPro"/>
</dbReference>
<feature type="domain" description="DNA polymerase III delta subunit-like C-terminal" evidence="10">
    <location>
        <begin position="200"/>
        <end position="319"/>
    </location>
</feature>
<evidence type="ECO:0000259" key="9">
    <source>
        <dbReference type="Pfam" id="PF06144"/>
    </source>
</evidence>
<keyword evidence="6" id="KW-0239">DNA-directed DNA polymerase</keyword>
<evidence type="ECO:0000256" key="4">
    <source>
        <dbReference type="ARBA" id="ARBA00022695"/>
    </source>
</evidence>
<dbReference type="SUPFAM" id="SSF52540">
    <property type="entry name" value="P-loop containing nucleoside triphosphate hydrolases"/>
    <property type="match status" value="1"/>
</dbReference>
<dbReference type="InterPro" id="IPR027417">
    <property type="entry name" value="P-loop_NTPase"/>
</dbReference>
<dbReference type="Gene3D" id="1.20.272.10">
    <property type="match status" value="1"/>
</dbReference>
<accession>A0A3N5CK24</accession>
<organism evidence="11 12">
    <name type="scientific">Abyssicoccus albus</name>
    <dbReference type="NCBI Taxonomy" id="1817405"/>
    <lineage>
        <taxon>Bacteria</taxon>
        <taxon>Bacillati</taxon>
        <taxon>Bacillota</taxon>
        <taxon>Bacilli</taxon>
        <taxon>Bacillales</taxon>
        <taxon>Abyssicoccaceae</taxon>
    </lineage>
</organism>
<protein>
    <recommendedName>
        <fullName evidence="2">DNA polymerase III subunit delta</fullName>
        <ecNumber evidence="1">2.7.7.7</ecNumber>
    </recommendedName>
</protein>
<evidence type="ECO:0000313" key="12">
    <source>
        <dbReference type="Proteomes" id="UP000277108"/>
    </source>
</evidence>
<dbReference type="Gene3D" id="1.10.8.60">
    <property type="match status" value="1"/>
</dbReference>
<dbReference type="SUPFAM" id="SSF48019">
    <property type="entry name" value="post-AAA+ oligomerization domain-like"/>
    <property type="match status" value="1"/>
</dbReference>
<dbReference type="InterPro" id="IPR008921">
    <property type="entry name" value="DNA_pol3_clamp-load_cplx_C"/>
</dbReference>
<sequence>MIEILYSNDEQMVKRTRDERIKSLLSEPRDEFNCVVMSLEHNTTNEVIEEILTLPMFSLEKVVVIKNATMFTGSKDKQVTKEEISMWLDLLEQQVDNHVIFEVYQEKLDGRKKITKLIESSHRATAVEPPSERQFSHYITEQLAKDDYTMDQPAMKRFIERIGVNLQQADIEIEKLKTYTYDSRVITLEAINDIVPESIEEEIYILTDLIKSGKKQLAAKKISELILRKEEPIALLGLIASQYRLYYQTKLLSMKGMNKFEIGKTLGVHHFRIQLALEQCHRLELMDILAMLNICAELDFKLKDTALDKEAVMQLYVANL</sequence>
<keyword evidence="4" id="KW-0548">Nucleotidyltransferase</keyword>
<gene>
    <name evidence="11" type="ORF">EDD62_0793</name>
</gene>
<comment type="similarity">
    <text evidence="7">Belongs to the DNA polymerase HolA subunit family.</text>
</comment>
<dbReference type="PANTHER" id="PTHR34388">
    <property type="entry name" value="DNA POLYMERASE III SUBUNIT DELTA"/>
    <property type="match status" value="1"/>
</dbReference>
<evidence type="ECO:0000256" key="1">
    <source>
        <dbReference type="ARBA" id="ARBA00012417"/>
    </source>
</evidence>
<evidence type="ECO:0000259" key="10">
    <source>
        <dbReference type="Pfam" id="PF21694"/>
    </source>
</evidence>
<dbReference type="EMBL" id="RKRK01000002">
    <property type="protein sequence ID" value="RPF58151.1"/>
    <property type="molecule type" value="Genomic_DNA"/>
</dbReference>
<keyword evidence="5" id="KW-0235">DNA replication</keyword>
<dbReference type="Proteomes" id="UP000277108">
    <property type="component" value="Unassembled WGS sequence"/>
</dbReference>
<evidence type="ECO:0000256" key="3">
    <source>
        <dbReference type="ARBA" id="ARBA00022679"/>
    </source>
</evidence>
<evidence type="ECO:0000256" key="8">
    <source>
        <dbReference type="ARBA" id="ARBA00049244"/>
    </source>
</evidence>
<dbReference type="Pfam" id="PF21694">
    <property type="entry name" value="DNA_pol3_delta_C"/>
    <property type="match status" value="1"/>
</dbReference>
<dbReference type="AlphaFoldDB" id="A0A3N5CK24"/>
<proteinExistence type="inferred from homology"/>
<dbReference type="InterPro" id="IPR005790">
    <property type="entry name" value="DNA_polIII_delta"/>
</dbReference>
<keyword evidence="3" id="KW-0808">Transferase</keyword>
<evidence type="ECO:0000256" key="5">
    <source>
        <dbReference type="ARBA" id="ARBA00022705"/>
    </source>
</evidence>
<comment type="catalytic activity">
    <reaction evidence="8">
        <text>DNA(n) + a 2'-deoxyribonucleoside 5'-triphosphate = DNA(n+1) + diphosphate</text>
        <dbReference type="Rhea" id="RHEA:22508"/>
        <dbReference type="Rhea" id="RHEA-COMP:17339"/>
        <dbReference type="Rhea" id="RHEA-COMP:17340"/>
        <dbReference type="ChEBI" id="CHEBI:33019"/>
        <dbReference type="ChEBI" id="CHEBI:61560"/>
        <dbReference type="ChEBI" id="CHEBI:173112"/>
        <dbReference type="EC" id="2.7.7.7"/>
    </reaction>
</comment>
<dbReference type="OrthoDB" id="9775929at2"/>
<dbReference type="GO" id="GO:0009360">
    <property type="term" value="C:DNA polymerase III complex"/>
    <property type="evidence" value="ECO:0007669"/>
    <property type="project" value="InterPro"/>
</dbReference>
<dbReference type="InterPro" id="IPR048466">
    <property type="entry name" value="DNA_pol3_delta-like_C"/>
</dbReference>